<keyword evidence="3" id="KW-1185">Reference proteome</keyword>
<gene>
    <name evidence="2" type="ORF">HK103_004346</name>
</gene>
<evidence type="ECO:0000313" key="2">
    <source>
        <dbReference type="EMBL" id="KAJ3257719.1"/>
    </source>
</evidence>
<proteinExistence type="predicted"/>
<comment type="caution">
    <text evidence="2">The sequence shown here is derived from an EMBL/GenBank/DDBJ whole genome shotgun (WGS) entry which is preliminary data.</text>
</comment>
<sequence>MNIPPTNIDQTVRTADIPETLSASTKSQTRVHKSIQILPTQFVKIAPRITPNNAKESRFSSAAATGSVNIQKTISTTAKSRKRTRKATTKTVQILPTKLVRIAPRITLNNLNEQIPIDPESNESRYAQNQTSQPSKIKSRRKCSQCLTNGCMGAYNRARCDEKNILRSNRPINPKK</sequence>
<feature type="compositionally biased region" description="Polar residues" evidence="1">
    <location>
        <begin position="124"/>
        <end position="136"/>
    </location>
</feature>
<evidence type="ECO:0000313" key="3">
    <source>
        <dbReference type="Proteomes" id="UP001210925"/>
    </source>
</evidence>
<dbReference type="Proteomes" id="UP001210925">
    <property type="component" value="Unassembled WGS sequence"/>
</dbReference>
<accession>A0AAD5UL34</accession>
<evidence type="ECO:0000256" key="1">
    <source>
        <dbReference type="SAM" id="MobiDB-lite"/>
    </source>
</evidence>
<dbReference type="EMBL" id="JADGKB010000035">
    <property type="protein sequence ID" value="KAJ3257719.1"/>
    <property type="molecule type" value="Genomic_DNA"/>
</dbReference>
<reference evidence="2" key="1">
    <citation type="submission" date="2020-05" db="EMBL/GenBank/DDBJ databases">
        <title>Phylogenomic resolution of chytrid fungi.</title>
        <authorList>
            <person name="Stajich J.E."/>
            <person name="Amses K."/>
            <person name="Simmons R."/>
            <person name="Seto K."/>
            <person name="Myers J."/>
            <person name="Bonds A."/>
            <person name="Quandt C.A."/>
            <person name="Barry K."/>
            <person name="Liu P."/>
            <person name="Grigoriev I."/>
            <person name="Longcore J.E."/>
            <person name="James T.Y."/>
        </authorList>
    </citation>
    <scope>NUCLEOTIDE SEQUENCE</scope>
    <source>
        <strain evidence="2">PLAUS21</strain>
    </source>
</reference>
<protein>
    <submittedName>
        <fullName evidence="2">Uncharacterized protein</fullName>
    </submittedName>
</protein>
<organism evidence="2 3">
    <name type="scientific">Boothiomyces macroporosus</name>
    <dbReference type="NCBI Taxonomy" id="261099"/>
    <lineage>
        <taxon>Eukaryota</taxon>
        <taxon>Fungi</taxon>
        <taxon>Fungi incertae sedis</taxon>
        <taxon>Chytridiomycota</taxon>
        <taxon>Chytridiomycota incertae sedis</taxon>
        <taxon>Chytridiomycetes</taxon>
        <taxon>Rhizophydiales</taxon>
        <taxon>Terramycetaceae</taxon>
        <taxon>Boothiomyces</taxon>
    </lineage>
</organism>
<feature type="region of interest" description="Disordered" evidence="1">
    <location>
        <begin position="114"/>
        <end position="139"/>
    </location>
</feature>
<dbReference type="AlphaFoldDB" id="A0AAD5UL34"/>
<name>A0AAD5UL34_9FUNG</name>